<dbReference type="EnsemblPlants" id="PGSC0003DMT400088254">
    <property type="protein sequence ID" value="PGSC0003DMT400088254"/>
    <property type="gene ID" value="PGSC0003DMG400037825"/>
</dbReference>
<protein>
    <recommendedName>
        <fullName evidence="4">Gag-pol polyprotein</fullName>
    </recommendedName>
</protein>
<sequence>MTTRRAFAGKNEEDNVNQGAPPQAPQAPVDPLAENMTNVEVRPAFQMLAQALAAQDNIDVVALVNPNVNSAASRCPIPLSTTRHHLKVTKSELTIQPFQLQQ</sequence>
<evidence type="ECO:0000256" key="1">
    <source>
        <dbReference type="SAM" id="MobiDB-lite"/>
    </source>
</evidence>
<keyword evidence="3" id="KW-1185">Reference proteome</keyword>
<dbReference type="PaxDb" id="4113-PGSC0003DMT400088254"/>
<reference evidence="3" key="1">
    <citation type="journal article" date="2011" name="Nature">
        <title>Genome sequence and analysis of the tuber crop potato.</title>
        <authorList>
            <consortium name="The Potato Genome Sequencing Consortium"/>
        </authorList>
    </citation>
    <scope>NUCLEOTIDE SEQUENCE [LARGE SCALE GENOMIC DNA]</scope>
    <source>
        <strain evidence="3">cv. DM1-3 516 R44</strain>
    </source>
</reference>
<accession>M1DFJ9</accession>
<dbReference type="HOGENOM" id="CLU_2282429_0_0_1"/>
<evidence type="ECO:0000313" key="2">
    <source>
        <dbReference type="EnsemblPlants" id="PGSC0003DMT400088254"/>
    </source>
</evidence>
<name>M1DFJ9_SOLTU</name>
<dbReference type="InParanoid" id="M1DFJ9"/>
<organism evidence="2 3">
    <name type="scientific">Solanum tuberosum</name>
    <name type="common">Potato</name>
    <dbReference type="NCBI Taxonomy" id="4113"/>
    <lineage>
        <taxon>Eukaryota</taxon>
        <taxon>Viridiplantae</taxon>
        <taxon>Streptophyta</taxon>
        <taxon>Embryophyta</taxon>
        <taxon>Tracheophyta</taxon>
        <taxon>Spermatophyta</taxon>
        <taxon>Magnoliopsida</taxon>
        <taxon>eudicotyledons</taxon>
        <taxon>Gunneridae</taxon>
        <taxon>Pentapetalae</taxon>
        <taxon>asterids</taxon>
        <taxon>lamiids</taxon>
        <taxon>Solanales</taxon>
        <taxon>Solanaceae</taxon>
        <taxon>Solanoideae</taxon>
        <taxon>Solaneae</taxon>
        <taxon>Solanum</taxon>
    </lineage>
</organism>
<evidence type="ECO:0008006" key="4">
    <source>
        <dbReference type="Google" id="ProtNLM"/>
    </source>
</evidence>
<dbReference type="Proteomes" id="UP000011115">
    <property type="component" value="Unassembled WGS sequence"/>
</dbReference>
<dbReference type="AlphaFoldDB" id="M1DFJ9"/>
<reference evidence="2" key="2">
    <citation type="submission" date="2015-06" db="UniProtKB">
        <authorList>
            <consortium name="EnsemblPlants"/>
        </authorList>
    </citation>
    <scope>IDENTIFICATION</scope>
    <source>
        <strain evidence="2">DM1-3 516 R44</strain>
    </source>
</reference>
<evidence type="ECO:0000313" key="3">
    <source>
        <dbReference type="Proteomes" id="UP000011115"/>
    </source>
</evidence>
<proteinExistence type="predicted"/>
<feature type="region of interest" description="Disordered" evidence="1">
    <location>
        <begin position="1"/>
        <end position="35"/>
    </location>
</feature>
<dbReference type="Gramene" id="PGSC0003DMT400088254">
    <property type="protein sequence ID" value="PGSC0003DMT400088254"/>
    <property type="gene ID" value="PGSC0003DMG400037825"/>
</dbReference>